<feature type="compositionally biased region" description="Acidic residues" evidence="1">
    <location>
        <begin position="28"/>
        <end position="37"/>
    </location>
</feature>
<accession>M0IET8</accession>
<dbReference type="Proteomes" id="UP000011550">
    <property type="component" value="Unassembled WGS sequence"/>
</dbReference>
<dbReference type="PATRIC" id="fig|662479.7.peg.1912"/>
<keyword evidence="3" id="KW-1185">Reference proteome</keyword>
<reference evidence="2 3" key="1">
    <citation type="journal article" date="2014" name="PLoS Genet.">
        <title>Phylogenetically driven sequencing of extremely halophilic archaea reveals strategies for static and dynamic osmo-response.</title>
        <authorList>
            <person name="Becker E.A."/>
            <person name="Seitzer P.M."/>
            <person name="Tritt A."/>
            <person name="Larsen D."/>
            <person name="Krusor M."/>
            <person name="Yao A.I."/>
            <person name="Wu D."/>
            <person name="Madern D."/>
            <person name="Eisen J.A."/>
            <person name="Darling A.E."/>
            <person name="Facciotti M.T."/>
        </authorList>
    </citation>
    <scope>NUCLEOTIDE SEQUENCE [LARGE SCALE GENOMIC DNA]</scope>
    <source>
        <strain evidence="2 3">ATCC BAA-1512</strain>
    </source>
</reference>
<evidence type="ECO:0000313" key="2">
    <source>
        <dbReference type="EMBL" id="ELZ95286.1"/>
    </source>
</evidence>
<organism evidence="2 3">
    <name type="scientific">Haloferax mucosum ATCC BAA-1512</name>
    <dbReference type="NCBI Taxonomy" id="662479"/>
    <lineage>
        <taxon>Archaea</taxon>
        <taxon>Methanobacteriati</taxon>
        <taxon>Methanobacteriota</taxon>
        <taxon>Stenosarchaea group</taxon>
        <taxon>Halobacteria</taxon>
        <taxon>Halobacteriales</taxon>
        <taxon>Haloferacaceae</taxon>
        <taxon>Haloferax</taxon>
    </lineage>
</organism>
<feature type="region of interest" description="Disordered" evidence="1">
    <location>
        <begin position="17"/>
        <end position="37"/>
    </location>
</feature>
<dbReference type="EMBL" id="AOLN01000011">
    <property type="protein sequence ID" value="ELZ95286.1"/>
    <property type="molecule type" value="Genomic_DNA"/>
</dbReference>
<sequence>MSKSNNEKVAEWASLLGASLPTARPEDPDIDAADSAS</sequence>
<comment type="caution">
    <text evidence="2">The sequence shown here is derived from an EMBL/GenBank/DDBJ whole genome shotgun (WGS) entry which is preliminary data.</text>
</comment>
<name>M0IET8_9EURY</name>
<evidence type="ECO:0000256" key="1">
    <source>
        <dbReference type="SAM" id="MobiDB-lite"/>
    </source>
</evidence>
<evidence type="ECO:0000313" key="3">
    <source>
        <dbReference type="Proteomes" id="UP000011550"/>
    </source>
</evidence>
<proteinExistence type="predicted"/>
<gene>
    <name evidence="2" type="ORF">C440_09417</name>
</gene>
<dbReference type="AlphaFoldDB" id="M0IET8"/>
<dbReference type="STRING" id="662479.C440_09417"/>
<protein>
    <submittedName>
        <fullName evidence="2">Uncharacterized protein</fullName>
    </submittedName>
</protein>